<evidence type="ECO:0000256" key="6">
    <source>
        <dbReference type="ARBA" id="ARBA00022679"/>
    </source>
</evidence>
<dbReference type="InterPro" id="IPR018209">
    <property type="entry name" value="Pyrv_Knase_AS"/>
</dbReference>
<evidence type="ECO:0000256" key="14">
    <source>
        <dbReference type="NCBIfam" id="TIGR01064"/>
    </source>
</evidence>
<keyword evidence="6 15" id="KW-0808">Transferase</keyword>
<dbReference type="Pfam" id="PF02887">
    <property type="entry name" value="PK_C"/>
    <property type="match status" value="1"/>
</dbReference>
<keyword evidence="8" id="KW-0547">Nucleotide-binding</keyword>
<dbReference type="Gene3D" id="2.40.33.10">
    <property type="entry name" value="PK beta-barrel domain-like"/>
    <property type="match status" value="1"/>
</dbReference>
<evidence type="ECO:0000259" key="17">
    <source>
        <dbReference type="Pfam" id="PF02887"/>
    </source>
</evidence>
<evidence type="ECO:0000256" key="2">
    <source>
        <dbReference type="ARBA" id="ARBA00001958"/>
    </source>
</evidence>
<evidence type="ECO:0000256" key="7">
    <source>
        <dbReference type="ARBA" id="ARBA00022723"/>
    </source>
</evidence>
<dbReference type="Proteomes" id="UP000283255">
    <property type="component" value="Unassembled WGS sequence"/>
</dbReference>
<dbReference type="PROSITE" id="PS00110">
    <property type="entry name" value="PYRUVATE_KINASE"/>
    <property type="match status" value="1"/>
</dbReference>
<keyword evidence="9 15" id="KW-0418">Kinase</keyword>
<evidence type="ECO:0000256" key="9">
    <source>
        <dbReference type="ARBA" id="ARBA00022777"/>
    </source>
</evidence>
<evidence type="ECO:0000256" key="5">
    <source>
        <dbReference type="ARBA" id="ARBA00012142"/>
    </source>
</evidence>
<dbReference type="RefSeq" id="WP_119909348.1">
    <property type="nucleotide sequence ID" value="NZ_QZCH01000002.1"/>
</dbReference>
<reference evidence="18 19" key="2">
    <citation type="submission" date="2019-01" db="EMBL/GenBank/DDBJ databases">
        <title>Motilimonas pumilus sp. nov., isolated from the gut of sea cucumber (Apostichopus japonicus).</title>
        <authorList>
            <person name="Wang F.-Q."/>
            <person name="Ren L.-H."/>
            <person name="Lin Y.-W."/>
            <person name="Sun G.-H."/>
            <person name="Du Z.-J."/>
            <person name="Zhao J.-X."/>
            <person name="Liu X.-J."/>
            <person name="Liu L.-J."/>
        </authorList>
    </citation>
    <scope>NUCLEOTIDE SEQUENCE [LARGE SCALE GENOMIC DNA]</scope>
    <source>
        <strain evidence="18 19">PLHSC7-2</strain>
    </source>
</reference>
<reference evidence="18 19" key="1">
    <citation type="submission" date="2018-09" db="EMBL/GenBank/DDBJ databases">
        <authorList>
            <person name="Wang F."/>
        </authorList>
    </citation>
    <scope>NUCLEOTIDE SEQUENCE [LARGE SCALE GENOMIC DNA]</scope>
    <source>
        <strain evidence="18 19">PLHSC7-2</strain>
    </source>
</reference>
<feature type="domain" description="Pyruvate kinase barrel" evidence="16">
    <location>
        <begin position="1"/>
        <end position="325"/>
    </location>
</feature>
<comment type="cofactor">
    <cofactor evidence="1">
        <name>Mg(2+)</name>
        <dbReference type="ChEBI" id="CHEBI:18420"/>
    </cofactor>
</comment>
<dbReference type="InterPro" id="IPR015795">
    <property type="entry name" value="Pyrv_Knase_C"/>
</dbReference>
<dbReference type="AlphaFoldDB" id="A0A418YIS4"/>
<dbReference type="FunFam" id="2.40.33.10:FF:000001">
    <property type="entry name" value="Pyruvate kinase"/>
    <property type="match status" value="1"/>
</dbReference>
<comment type="similarity">
    <text evidence="4 15">Belongs to the pyruvate kinase family.</text>
</comment>
<evidence type="ECO:0000256" key="13">
    <source>
        <dbReference type="ARBA" id="ARBA00023317"/>
    </source>
</evidence>
<evidence type="ECO:0000313" key="18">
    <source>
        <dbReference type="EMBL" id="RJG50546.1"/>
    </source>
</evidence>
<dbReference type="SUPFAM" id="SSF50800">
    <property type="entry name" value="PK beta-barrel domain-like"/>
    <property type="match status" value="1"/>
</dbReference>
<dbReference type="SUPFAM" id="SSF51621">
    <property type="entry name" value="Phosphoenolpyruvate/pyruvate domain"/>
    <property type="match status" value="1"/>
</dbReference>
<evidence type="ECO:0000259" key="16">
    <source>
        <dbReference type="Pfam" id="PF00224"/>
    </source>
</evidence>
<dbReference type="NCBIfam" id="NF006664">
    <property type="entry name" value="PRK09206.1"/>
    <property type="match status" value="1"/>
</dbReference>
<evidence type="ECO:0000313" key="19">
    <source>
        <dbReference type="Proteomes" id="UP000283255"/>
    </source>
</evidence>
<keyword evidence="11 15" id="KW-0460">Magnesium</keyword>
<dbReference type="EMBL" id="QZCH01000002">
    <property type="protein sequence ID" value="RJG50546.1"/>
    <property type="molecule type" value="Genomic_DNA"/>
</dbReference>
<dbReference type="UniPathway" id="UPA00109">
    <property type="reaction ID" value="UER00188"/>
</dbReference>
<keyword evidence="7" id="KW-0479">Metal-binding</keyword>
<dbReference type="GO" id="GO:0030955">
    <property type="term" value="F:potassium ion binding"/>
    <property type="evidence" value="ECO:0007669"/>
    <property type="project" value="UniProtKB-UniRule"/>
</dbReference>
<dbReference type="InterPro" id="IPR036918">
    <property type="entry name" value="Pyrv_Knase_C_sf"/>
</dbReference>
<keyword evidence="13 18" id="KW-0670">Pyruvate</keyword>
<sequence>MRKTKIVCTIGPKSESKEMLAKLLDCGMNVMRLNFSHGDFDEHGGRITRLREVCSETGQKAAVLLDTKGPEIRTIKLAGGDDVLLTAGQAFTLTTDASVVGDNTKVAVTYPGLTTDLSVGNTVLLDDGLLELIVKEIKGNDVICEVQNNGELGENKGVNLPGVSVQLPALSEKDKADLVFGCEQGVDFIAASFIRKVEDVQEIRELLAANGGDNIQIISKIENQEGVDNFDAILEASDGIMVARGDLGVEIPVDQVIFAQKMMIEKCNAARKPVITATQMLDSMIKNPRPTRAEAGDVANAIIDGTDAVMLSGESAKGKYPAEAVTIMSTICDSTDASIAPRPDIKVEDSTSITQAVCRGAVKTSEQLESSLIIVATEGGKSARSVRKFFPKAPILAITSTAKTAQQLCLSKGVTSVLVEQQADTDCFYQLGMDKAVELGLAKSGDVVVMVSGALVESGTTNTSSVHVIK</sequence>
<dbReference type="InterPro" id="IPR040442">
    <property type="entry name" value="Pyrv_kinase-like_dom_sf"/>
</dbReference>
<evidence type="ECO:0000256" key="12">
    <source>
        <dbReference type="ARBA" id="ARBA00023152"/>
    </source>
</evidence>
<dbReference type="InterPro" id="IPR015813">
    <property type="entry name" value="Pyrv/PenolPyrv_kinase-like_dom"/>
</dbReference>
<evidence type="ECO:0000256" key="10">
    <source>
        <dbReference type="ARBA" id="ARBA00022840"/>
    </source>
</evidence>
<dbReference type="OrthoDB" id="9812123at2"/>
<keyword evidence="12 15" id="KW-0324">Glycolysis</keyword>
<evidence type="ECO:0000256" key="8">
    <source>
        <dbReference type="ARBA" id="ARBA00022741"/>
    </source>
</evidence>
<comment type="caution">
    <text evidence="18">The sequence shown here is derived from an EMBL/GenBank/DDBJ whole genome shotgun (WGS) entry which is preliminary data.</text>
</comment>
<comment type="catalytic activity">
    <reaction evidence="15">
        <text>pyruvate + ATP = phosphoenolpyruvate + ADP + H(+)</text>
        <dbReference type="Rhea" id="RHEA:18157"/>
        <dbReference type="ChEBI" id="CHEBI:15361"/>
        <dbReference type="ChEBI" id="CHEBI:15378"/>
        <dbReference type="ChEBI" id="CHEBI:30616"/>
        <dbReference type="ChEBI" id="CHEBI:58702"/>
        <dbReference type="ChEBI" id="CHEBI:456216"/>
        <dbReference type="EC" id="2.7.1.40"/>
    </reaction>
</comment>
<dbReference type="InterPro" id="IPR015806">
    <property type="entry name" value="Pyrv_Knase_insert_dom_sf"/>
</dbReference>
<comment type="cofactor">
    <cofactor evidence="2">
        <name>K(+)</name>
        <dbReference type="ChEBI" id="CHEBI:29103"/>
    </cofactor>
</comment>
<dbReference type="NCBIfam" id="NF004978">
    <property type="entry name" value="PRK06354.1"/>
    <property type="match status" value="1"/>
</dbReference>
<dbReference type="PANTHER" id="PTHR11817">
    <property type="entry name" value="PYRUVATE KINASE"/>
    <property type="match status" value="1"/>
</dbReference>
<dbReference type="GO" id="GO:0006950">
    <property type="term" value="P:response to stress"/>
    <property type="evidence" value="ECO:0007669"/>
    <property type="project" value="UniProtKB-ARBA"/>
</dbReference>
<proteinExistence type="inferred from homology"/>
<evidence type="ECO:0000256" key="11">
    <source>
        <dbReference type="ARBA" id="ARBA00022842"/>
    </source>
</evidence>
<dbReference type="SUPFAM" id="SSF52935">
    <property type="entry name" value="PK C-terminal domain-like"/>
    <property type="match status" value="1"/>
</dbReference>
<keyword evidence="19" id="KW-1185">Reference proteome</keyword>
<dbReference type="GO" id="GO:0000287">
    <property type="term" value="F:magnesium ion binding"/>
    <property type="evidence" value="ECO:0007669"/>
    <property type="project" value="UniProtKB-UniRule"/>
</dbReference>
<dbReference type="Gene3D" id="3.20.20.60">
    <property type="entry name" value="Phosphoenolpyruvate-binding domains"/>
    <property type="match status" value="1"/>
</dbReference>
<feature type="domain" description="Pyruvate kinase C-terminal" evidence="17">
    <location>
        <begin position="355"/>
        <end position="467"/>
    </location>
</feature>
<dbReference type="GO" id="GO:0016301">
    <property type="term" value="F:kinase activity"/>
    <property type="evidence" value="ECO:0007669"/>
    <property type="project" value="UniProtKB-KW"/>
</dbReference>
<dbReference type="Pfam" id="PF00224">
    <property type="entry name" value="PK"/>
    <property type="match status" value="1"/>
</dbReference>
<dbReference type="InterPro" id="IPR011037">
    <property type="entry name" value="Pyrv_Knase-like_insert_dom_sf"/>
</dbReference>
<dbReference type="GO" id="GO:0005524">
    <property type="term" value="F:ATP binding"/>
    <property type="evidence" value="ECO:0007669"/>
    <property type="project" value="UniProtKB-KW"/>
</dbReference>
<protein>
    <recommendedName>
        <fullName evidence="5 14">Pyruvate kinase</fullName>
        <ecNumber evidence="5 14">2.7.1.40</ecNumber>
    </recommendedName>
</protein>
<gene>
    <name evidence="18" type="primary">pykF</name>
    <name evidence="18" type="ORF">D1Z90_03435</name>
</gene>
<dbReference type="InterPro" id="IPR001697">
    <property type="entry name" value="Pyr_Knase"/>
</dbReference>
<evidence type="ECO:0000256" key="15">
    <source>
        <dbReference type="RuleBase" id="RU000504"/>
    </source>
</evidence>
<dbReference type="EC" id="2.7.1.40" evidence="5 14"/>
<dbReference type="NCBIfam" id="TIGR01064">
    <property type="entry name" value="pyruv_kin"/>
    <property type="match status" value="1"/>
</dbReference>
<dbReference type="InterPro" id="IPR015793">
    <property type="entry name" value="Pyrv_Knase_brl"/>
</dbReference>
<evidence type="ECO:0000256" key="4">
    <source>
        <dbReference type="ARBA" id="ARBA00008663"/>
    </source>
</evidence>
<accession>A0A418YIS4</accession>
<evidence type="ECO:0000256" key="3">
    <source>
        <dbReference type="ARBA" id="ARBA00004997"/>
    </source>
</evidence>
<organism evidence="18 19">
    <name type="scientific">Motilimonas pumila</name>
    <dbReference type="NCBI Taxonomy" id="2303987"/>
    <lineage>
        <taxon>Bacteria</taxon>
        <taxon>Pseudomonadati</taxon>
        <taxon>Pseudomonadota</taxon>
        <taxon>Gammaproteobacteria</taxon>
        <taxon>Alteromonadales</taxon>
        <taxon>Alteromonadales genera incertae sedis</taxon>
        <taxon>Motilimonas</taxon>
    </lineage>
</organism>
<dbReference type="FunFam" id="3.20.20.60:FF:000001">
    <property type="entry name" value="Pyruvate kinase"/>
    <property type="match status" value="1"/>
</dbReference>
<dbReference type="GO" id="GO:0004743">
    <property type="term" value="F:pyruvate kinase activity"/>
    <property type="evidence" value="ECO:0007669"/>
    <property type="project" value="UniProtKB-UniRule"/>
</dbReference>
<comment type="pathway">
    <text evidence="3 15">Carbohydrate degradation; glycolysis; pyruvate from D-glyceraldehyde 3-phosphate: step 5/5.</text>
</comment>
<dbReference type="NCBIfam" id="NF004491">
    <property type="entry name" value="PRK05826.1"/>
    <property type="match status" value="1"/>
</dbReference>
<evidence type="ECO:0000256" key="1">
    <source>
        <dbReference type="ARBA" id="ARBA00001946"/>
    </source>
</evidence>
<dbReference type="PRINTS" id="PR01050">
    <property type="entry name" value="PYRUVTKNASE"/>
</dbReference>
<name>A0A418YIS4_9GAMM</name>
<dbReference type="Gene3D" id="3.40.1380.20">
    <property type="entry name" value="Pyruvate kinase, C-terminal domain"/>
    <property type="match status" value="1"/>
</dbReference>
<keyword evidence="10" id="KW-0067">ATP-binding</keyword>